<dbReference type="AlphaFoldDB" id="A0A1H7LQC1"/>
<evidence type="ECO:0000313" key="1">
    <source>
        <dbReference type="EMBL" id="SEL00675.1"/>
    </source>
</evidence>
<evidence type="ECO:0008006" key="3">
    <source>
        <dbReference type="Google" id="ProtNLM"/>
    </source>
</evidence>
<dbReference type="Proteomes" id="UP000182321">
    <property type="component" value="Unassembled WGS sequence"/>
</dbReference>
<keyword evidence="2" id="KW-1185">Reference proteome</keyword>
<dbReference type="Pfam" id="PF12646">
    <property type="entry name" value="DUF3783"/>
    <property type="match status" value="1"/>
</dbReference>
<accession>A0A1H7LQC1</accession>
<gene>
    <name evidence="1" type="ORF">SAMN02910377_02419</name>
</gene>
<dbReference type="InterPro" id="IPR016621">
    <property type="entry name" value="UCP014543"/>
</dbReference>
<evidence type="ECO:0000313" key="2">
    <source>
        <dbReference type="Proteomes" id="UP000182321"/>
    </source>
</evidence>
<reference evidence="2" key="1">
    <citation type="submission" date="2016-10" db="EMBL/GenBank/DDBJ databases">
        <authorList>
            <person name="Varghese N."/>
        </authorList>
    </citation>
    <scope>NUCLEOTIDE SEQUENCE [LARGE SCALE GENOMIC DNA]</scope>
    <source>
        <strain evidence="2">ACV-9</strain>
    </source>
</reference>
<organism evidence="1 2">
    <name type="scientific">Pseudobutyrivibrio ruminis</name>
    <dbReference type="NCBI Taxonomy" id="46206"/>
    <lineage>
        <taxon>Bacteria</taxon>
        <taxon>Bacillati</taxon>
        <taxon>Bacillota</taxon>
        <taxon>Clostridia</taxon>
        <taxon>Lachnospirales</taxon>
        <taxon>Lachnospiraceae</taxon>
        <taxon>Pseudobutyrivibrio</taxon>
    </lineage>
</organism>
<name>A0A1H7LQC1_9FIRM</name>
<dbReference type="EMBL" id="FNZX01000017">
    <property type="protein sequence ID" value="SEL00675.1"/>
    <property type="molecule type" value="Genomic_DNA"/>
</dbReference>
<protein>
    <recommendedName>
        <fullName evidence="3">DUF3783 domain-containing protein</fullName>
    </recommendedName>
</protein>
<proteinExistence type="predicted"/>
<sequence>MKVYVYNLMFNKIAAVSKACSVAGAELVTISKDDIHKSVEHIIGEAKNPKPMKDSDDAITELMIFDGFKSDSLDVFLDAYKQTKAPTVTYKAMVTPINKKWSLTYLYSHLVNEAGH</sequence>